<sequence>MAYLQFQVVDGQLIESKLSDCTDQVILSSELREKEDAISNNMKTSTVNDSNLTNYFYELEDQIKHLASINPDQQEEDADQSSDEEE</sequence>
<comment type="caution">
    <text evidence="2">The sequence shown here is derived from an EMBL/GenBank/DDBJ whole genome shotgun (WGS) entry which is preliminary data.</text>
</comment>
<dbReference type="Proteomes" id="UP000324800">
    <property type="component" value="Unassembled WGS sequence"/>
</dbReference>
<dbReference type="AlphaFoldDB" id="A0A5J4VZ64"/>
<protein>
    <submittedName>
        <fullName evidence="2">Uncharacterized protein</fullName>
    </submittedName>
</protein>
<feature type="region of interest" description="Disordered" evidence="1">
    <location>
        <begin position="66"/>
        <end position="86"/>
    </location>
</feature>
<name>A0A5J4VZ64_9EUKA</name>
<reference evidence="2 3" key="1">
    <citation type="submission" date="2019-03" db="EMBL/GenBank/DDBJ databases">
        <title>Single cell metagenomics reveals metabolic interactions within the superorganism composed of flagellate Streblomastix strix and complex community of Bacteroidetes bacteria on its surface.</title>
        <authorList>
            <person name="Treitli S.C."/>
            <person name="Kolisko M."/>
            <person name="Husnik F."/>
            <person name="Keeling P."/>
            <person name="Hampl V."/>
        </authorList>
    </citation>
    <scope>NUCLEOTIDE SEQUENCE [LARGE SCALE GENOMIC DNA]</scope>
    <source>
        <strain evidence="2">ST1C</strain>
    </source>
</reference>
<dbReference type="EMBL" id="SNRW01004170">
    <property type="protein sequence ID" value="KAA6387964.1"/>
    <property type="molecule type" value="Genomic_DNA"/>
</dbReference>
<evidence type="ECO:0000256" key="1">
    <source>
        <dbReference type="SAM" id="MobiDB-lite"/>
    </source>
</evidence>
<organism evidence="2 3">
    <name type="scientific">Streblomastix strix</name>
    <dbReference type="NCBI Taxonomy" id="222440"/>
    <lineage>
        <taxon>Eukaryota</taxon>
        <taxon>Metamonada</taxon>
        <taxon>Preaxostyla</taxon>
        <taxon>Oxymonadida</taxon>
        <taxon>Streblomastigidae</taxon>
        <taxon>Streblomastix</taxon>
    </lineage>
</organism>
<feature type="compositionally biased region" description="Acidic residues" evidence="1">
    <location>
        <begin position="73"/>
        <end position="86"/>
    </location>
</feature>
<evidence type="ECO:0000313" key="2">
    <source>
        <dbReference type="EMBL" id="KAA6387964.1"/>
    </source>
</evidence>
<gene>
    <name evidence="2" type="ORF">EZS28_016510</name>
</gene>
<accession>A0A5J4VZ64</accession>
<proteinExistence type="predicted"/>
<evidence type="ECO:0000313" key="3">
    <source>
        <dbReference type="Proteomes" id="UP000324800"/>
    </source>
</evidence>